<evidence type="ECO:0000313" key="5">
    <source>
        <dbReference type="EMBL" id="PQJ69480.1"/>
    </source>
</evidence>
<reference evidence="5 6" key="1">
    <citation type="submission" date="2016-12" db="EMBL/GenBank/DDBJ databases">
        <title>Trade-off between light-utilization and light-protection in marine flavobacteria.</title>
        <authorList>
            <person name="Kumagai Y."/>
            <person name="Yoshizawa S."/>
            <person name="Kogure K."/>
            <person name="Iwasaki W."/>
        </authorList>
    </citation>
    <scope>NUCLEOTIDE SEQUENCE [LARGE SCALE GENOMIC DNA]</scope>
    <source>
        <strain evidence="5 6">KCTC 12100</strain>
    </source>
</reference>
<keyword evidence="6" id="KW-1185">Reference proteome</keyword>
<dbReference type="InterPro" id="IPR044946">
    <property type="entry name" value="Restrct_endonuc_typeI_TRD_sf"/>
</dbReference>
<evidence type="ECO:0000313" key="6">
    <source>
        <dbReference type="Proteomes" id="UP000247345"/>
    </source>
</evidence>
<gene>
    <name evidence="5" type="ORF">BTO14_15870</name>
</gene>
<dbReference type="InterPro" id="IPR051212">
    <property type="entry name" value="Type-I_RE_S_subunit"/>
</dbReference>
<evidence type="ECO:0000259" key="4">
    <source>
        <dbReference type="Pfam" id="PF01420"/>
    </source>
</evidence>
<feature type="domain" description="Type I restriction modification DNA specificity" evidence="4">
    <location>
        <begin position="205"/>
        <end position="359"/>
    </location>
</feature>
<dbReference type="Pfam" id="PF01420">
    <property type="entry name" value="Methylase_S"/>
    <property type="match status" value="2"/>
</dbReference>
<dbReference type="OrthoDB" id="9816225at2"/>
<evidence type="ECO:0000256" key="2">
    <source>
        <dbReference type="ARBA" id="ARBA00022747"/>
    </source>
</evidence>
<keyword evidence="3" id="KW-0238">DNA-binding</keyword>
<dbReference type="Gene3D" id="3.90.220.20">
    <property type="entry name" value="DNA methylase specificity domains"/>
    <property type="match status" value="2"/>
</dbReference>
<organism evidence="5 6">
    <name type="scientific">Polaribacter butkevichii</name>
    <dbReference type="NCBI Taxonomy" id="218490"/>
    <lineage>
        <taxon>Bacteria</taxon>
        <taxon>Pseudomonadati</taxon>
        <taxon>Bacteroidota</taxon>
        <taxon>Flavobacteriia</taxon>
        <taxon>Flavobacteriales</taxon>
        <taxon>Flavobacteriaceae</taxon>
    </lineage>
</organism>
<keyword evidence="2" id="KW-0680">Restriction system</keyword>
<dbReference type="InterPro" id="IPR000055">
    <property type="entry name" value="Restrct_endonuc_typeI_TRD"/>
</dbReference>
<dbReference type="GO" id="GO:0009307">
    <property type="term" value="P:DNA restriction-modification system"/>
    <property type="evidence" value="ECO:0007669"/>
    <property type="project" value="UniProtKB-KW"/>
</dbReference>
<comment type="similarity">
    <text evidence="1">Belongs to the type-I restriction system S methylase family.</text>
</comment>
<comment type="caution">
    <text evidence="5">The sequence shown here is derived from an EMBL/GenBank/DDBJ whole genome shotgun (WGS) entry which is preliminary data.</text>
</comment>
<proteinExistence type="inferred from homology"/>
<name>A0A2P6C984_9FLAO</name>
<dbReference type="RefSeq" id="WP_105050407.1">
    <property type="nucleotide sequence ID" value="NZ_CP150661.1"/>
</dbReference>
<dbReference type="CDD" id="cd17262">
    <property type="entry name" value="RMtype1_S_Aco12261I-TRD2-CR2"/>
    <property type="match status" value="1"/>
</dbReference>
<dbReference type="AlphaFoldDB" id="A0A2P6C984"/>
<accession>A0A2P6C984</accession>
<dbReference type="SUPFAM" id="SSF116734">
    <property type="entry name" value="DNA methylase specificity domain"/>
    <property type="match status" value="2"/>
</dbReference>
<dbReference type="PANTHER" id="PTHR43140:SF1">
    <property type="entry name" value="TYPE I RESTRICTION ENZYME ECOKI SPECIFICITY SUBUNIT"/>
    <property type="match status" value="1"/>
</dbReference>
<evidence type="ECO:0000256" key="1">
    <source>
        <dbReference type="ARBA" id="ARBA00010923"/>
    </source>
</evidence>
<dbReference type="EMBL" id="MSCK01000002">
    <property type="protein sequence ID" value="PQJ69480.1"/>
    <property type="molecule type" value="Genomic_DNA"/>
</dbReference>
<sequence>MESITQSIDLNNLDKSTWETFKFEDIAHKISKTVKPDEAKVDIYIGLEHIDANDIHIRRKGVPADVKGGKLRCYPGDVIFGKRRAYQRKAAIVDFNGICSAHAFVFRANQEIIDPKLFPFFLHSDQFMHRMVDISVGGLSPTINWGDLKQQEFLLPPKDQQAKLAELLWAMDGVVERENEIFKQSDYLFKSKCKFISDKYLHKGEYKKISEVCTIKDNLRRPINSSERDKMKGEIPYYGANGLVDYLNDFIFDEDLVLVAEDGGNFKEFYQKEIAYKVSGKSWVNNHAHVLAIKENSISIDWLFYSLVHKNILKYIIGTTRLKLNKSELENIPIWVPENKLIQKITKEMIQIENSRQIIESKIQSSKSLQKSLINQVF</sequence>
<protein>
    <recommendedName>
        <fullName evidence="4">Type I restriction modification DNA specificity domain-containing protein</fullName>
    </recommendedName>
</protein>
<feature type="domain" description="Type I restriction modification DNA specificity" evidence="4">
    <location>
        <begin position="16"/>
        <end position="179"/>
    </location>
</feature>
<dbReference type="PANTHER" id="PTHR43140">
    <property type="entry name" value="TYPE-1 RESTRICTION ENZYME ECOKI SPECIFICITY PROTEIN"/>
    <property type="match status" value="1"/>
</dbReference>
<evidence type="ECO:0000256" key="3">
    <source>
        <dbReference type="ARBA" id="ARBA00023125"/>
    </source>
</evidence>
<dbReference type="GO" id="GO:0003677">
    <property type="term" value="F:DNA binding"/>
    <property type="evidence" value="ECO:0007669"/>
    <property type="project" value="UniProtKB-KW"/>
</dbReference>
<dbReference type="Proteomes" id="UP000247345">
    <property type="component" value="Unassembled WGS sequence"/>
</dbReference>